<dbReference type="EMBL" id="BSYO01000033">
    <property type="protein sequence ID" value="GMH27917.1"/>
    <property type="molecule type" value="Genomic_DNA"/>
</dbReference>
<dbReference type="Proteomes" id="UP001279734">
    <property type="component" value="Unassembled WGS sequence"/>
</dbReference>
<proteinExistence type="predicted"/>
<organism evidence="2 3">
    <name type="scientific">Nepenthes gracilis</name>
    <name type="common">Slender pitcher plant</name>
    <dbReference type="NCBI Taxonomy" id="150966"/>
    <lineage>
        <taxon>Eukaryota</taxon>
        <taxon>Viridiplantae</taxon>
        <taxon>Streptophyta</taxon>
        <taxon>Embryophyta</taxon>
        <taxon>Tracheophyta</taxon>
        <taxon>Spermatophyta</taxon>
        <taxon>Magnoliopsida</taxon>
        <taxon>eudicotyledons</taxon>
        <taxon>Gunneridae</taxon>
        <taxon>Pentapetalae</taxon>
        <taxon>Caryophyllales</taxon>
        <taxon>Nepenthaceae</taxon>
        <taxon>Nepenthes</taxon>
    </lineage>
</organism>
<keyword evidence="1" id="KW-1133">Transmembrane helix</keyword>
<dbReference type="PANTHER" id="PTHR36760">
    <property type="entry name" value="ACIDIC LEUCINE-RICH NUCLEAR PHOSPHOPROTEIN 32 FAMILY B PROTEIN"/>
    <property type="match status" value="1"/>
</dbReference>
<keyword evidence="1" id="KW-0812">Transmembrane</keyword>
<name>A0AAD3TFY1_NEPGR</name>
<accession>A0AAD3TFY1</accession>
<feature type="transmembrane region" description="Helical" evidence="1">
    <location>
        <begin position="42"/>
        <end position="71"/>
    </location>
</feature>
<keyword evidence="1" id="KW-0472">Membrane</keyword>
<dbReference type="PANTHER" id="PTHR36760:SF1">
    <property type="entry name" value="ACIDIC LEUCINE-RICH NUCLEAR PHOSPHOPROTEIN 32 FAMILY B PROTEIN"/>
    <property type="match status" value="1"/>
</dbReference>
<sequence>MTIFPVLNLLFFCSFVLSSSPHFYFIFFSPYLLNLFSFISQLFLTTTLLLLSTLTAFVTGCLETGFLLSAYNIVSKQVSSKAEINEDEELEDIPELEECSTVFDEITVEVIENHEIEEESPLHWPHGIVEGKGLGRKREERETLASYLFKERENEDAENENRMDLLWEVFPGLKFSAGKLKLGKRKPNCMIIQKPFKGIGLFSRLQKTRIPKQ</sequence>
<gene>
    <name evidence="2" type="ORF">Nepgr_029760</name>
</gene>
<keyword evidence="3" id="KW-1185">Reference proteome</keyword>
<evidence type="ECO:0000256" key="1">
    <source>
        <dbReference type="SAM" id="Phobius"/>
    </source>
</evidence>
<protein>
    <recommendedName>
        <fullName evidence="4">Transmembrane protein</fullName>
    </recommendedName>
</protein>
<reference evidence="2" key="1">
    <citation type="submission" date="2023-05" db="EMBL/GenBank/DDBJ databases">
        <title>Nepenthes gracilis genome sequencing.</title>
        <authorList>
            <person name="Fukushima K."/>
        </authorList>
    </citation>
    <scope>NUCLEOTIDE SEQUENCE</scope>
    <source>
        <strain evidence="2">SING2019-196</strain>
    </source>
</reference>
<dbReference type="AlphaFoldDB" id="A0AAD3TFY1"/>
<evidence type="ECO:0000313" key="3">
    <source>
        <dbReference type="Proteomes" id="UP001279734"/>
    </source>
</evidence>
<comment type="caution">
    <text evidence="2">The sequence shown here is derived from an EMBL/GenBank/DDBJ whole genome shotgun (WGS) entry which is preliminary data.</text>
</comment>
<evidence type="ECO:0008006" key="4">
    <source>
        <dbReference type="Google" id="ProtNLM"/>
    </source>
</evidence>
<evidence type="ECO:0000313" key="2">
    <source>
        <dbReference type="EMBL" id="GMH27917.1"/>
    </source>
</evidence>